<evidence type="ECO:0000313" key="3">
    <source>
        <dbReference type="EMBL" id="KAH7041157.1"/>
    </source>
</evidence>
<sequence length="297" mass="30923">MRILCLHGRGTNAAIFEQQLQPLIRRLPAHYQYDFVDGPVPVNPAPGIADHSAGPYLAWHRRSFSDEVEEAHGFLSSIVSEDGPYDGVIGFSQGAGMAAGLLIAASTWGGEAAAAAQGAAPPFRFAIFLCSQLPLATSWAAAAVGSSAFLADLTDEALEYERRPAMAEFLGLTDSERAVGRDTPPGCGNGGGRKIYRYGLGPLEAPAESQTGHAGRTGGGDGGGGPLVGVPTLHLVSPADGFEPFGRQVASLCDPARARLVSSPSGHMVPHDPELLDKLAAEIQDLVVEAELVDCLS</sequence>
<name>A0A9P9BWV1_9PEZI</name>
<feature type="domain" description="Serine hydrolase" evidence="2">
    <location>
        <begin position="1"/>
        <end position="136"/>
    </location>
</feature>
<gene>
    <name evidence="3" type="ORF">B0I36DRAFT_358352</name>
</gene>
<keyword evidence="4" id="KW-1185">Reference proteome</keyword>
<organism evidence="3 4">
    <name type="scientific">Microdochium trichocladiopsis</name>
    <dbReference type="NCBI Taxonomy" id="1682393"/>
    <lineage>
        <taxon>Eukaryota</taxon>
        <taxon>Fungi</taxon>
        <taxon>Dikarya</taxon>
        <taxon>Ascomycota</taxon>
        <taxon>Pezizomycotina</taxon>
        <taxon>Sordariomycetes</taxon>
        <taxon>Xylariomycetidae</taxon>
        <taxon>Xylariales</taxon>
        <taxon>Microdochiaceae</taxon>
        <taxon>Microdochium</taxon>
    </lineage>
</organism>
<dbReference type="GO" id="GO:0005634">
    <property type="term" value="C:nucleus"/>
    <property type="evidence" value="ECO:0007669"/>
    <property type="project" value="TreeGrafter"/>
</dbReference>
<dbReference type="Proteomes" id="UP000756346">
    <property type="component" value="Unassembled WGS sequence"/>
</dbReference>
<dbReference type="OrthoDB" id="2094269at2759"/>
<evidence type="ECO:0000259" key="2">
    <source>
        <dbReference type="Pfam" id="PF03959"/>
    </source>
</evidence>
<dbReference type="GO" id="GO:0019748">
    <property type="term" value="P:secondary metabolic process"/>
    <property type="evidence" value="ECO:0007669"/>
    <property type="project" value="TreeGrafter"/>
</dbReference>
<dbReference type="RefSeq" id="XP_046019212.1">
    <property type="nucleotide sequence ID" value="XM_046157954.1"/>
</dbReference>
<keyword evidence="1 3" id="KW-0378">Hydrolase</keyword>
<dbReference type="AlphaFoldDB" id="A0A9P9BWV1"/>
<reference evidence="3" key="1">
    <citation type="journal article" date="2021" name="Nat. Commun.">
        <title>Genetic determinants of endophytism in the Arabidopsis root mycobiome.</title>
        <authorList>
            <person name="Mesny F."/>
            <person name="Miyauchi S."/>
            <person name="Thiergart T."/>
            <person name="Pickel B."/>
            <person name="Atanasova L."/>
            <person name="Karlsson M."/>
            <person name="Huettel B."/>
            <person name="Barry K.W."/>
            <person name="Haridas S."/>
            <person name="Chen C."/>
            <person name="Bauer D."/>
            <person name="Andreopoulos W."/>
            <person name="Pangilinan J."/>
            <person name="LaButti K."/>
            <person name="Riley R."/>
            <person name="Lipzen A."/>
            <person name="Clum A."/>
            <person name="Drula E."/>
            <person name="Henrissat B."/>
            <person name="Kohler A."/>
            <person name="Grigoriev I.V."/>
            <person name="Martin F.M."/>
            <person name="Hacquard S."/>
        </authorList>
    </citation>
    <scope>NUCLEOTIDE SEQUENCE</scope>
    <source>
        <strain evidence="3">MPI-CAGE-CH-0230</strain>
    </source>
</reference>
<dbReference type="InterPro" id="IPR050593">
    <property type="entry name" value="LovG"/>
</dbReference>
<dbReference type="GeneID" id="70187500"/>
<accession>A0A9P9BWV1</accession>
<dbReference type="EMBL" id="JAGTJQ010000001">
    <property type="protein sequence ID" value="KAH7041157.1"/>
    <property type="molecule type" value="Genomic_DNA"/>
</dbReference>
<dbReference type="GO" id="GO:0016787">
    <property type="term" value="F:hydrolase activity"/>
    <property type="evidence" value="ECO:0007669"/>
    <property type="project" value="UniProtKB-KW"/>
</dbReference>
<dbReference type="Gene3D" id="3.40.50.1820">
    <property type="entry name" value="alpha/beta hydrolase"/>
    <property type="match status" value="1"/>
</dbReference>
<comment type="caution">
    <text evidence="3">The sequence shown here is derived from an EMBL/GenBank/DDBJ whole genome shotgun (WGS) entry which is preliminary data.</text>
</comment>
<dbReference type="InterPro" id="IPR005645">
    <property type="entry name" value="FSH-like_dom"/>
</dbReference>
<evidence type="ECO:0000313" key="4">
    <source>
        <dbReference type="Proteomes" id="UP000756346"/>
    </source>
</evidence>
<dbReference type="GO" id="GO:0005737">
    <property type="term" value="C:cytoplasm"/>
    <property type="evidence" value="ECO:0007669"/>
    <property type="project" value="TreeGrafter"/>
</dbReference>
<protein>
    <submittedName>
        <fullName evidence="3">Serine hydrolase-domain-containing protein</fullName>
    </submittedName>
</protein>
<dbReference type="Pfam" id="PF03959">
    <property type="entry name" value="FSH1"/>
    <property type="match status" value="1"/>
</dbReference>
<proteinExistence type="predicted"/>
<dbReference type="SUPFAM" id="SSF53474">
    <property type="entry name" value="alpha/beta-Hydrolases"/>
    <property type="match status" value="1"/>
</dbReference>
<evidence type="ECO:0000256" key="1">
    <source>
        <dbReference type="ARBA" id="ARBA00022801"/>
    </source>
</evidence>
<dbReference type="InterPro" id="IPR029058">
    <property type="entry name" value="AB_hydrolase_fold"/>
</dbReference>
<dbReference type="PANTHER" id="PTHR48070">
    <property type="entry name" value="ESTERASE OVCA2"/>
    <property type="match status" value="1"/>
</dbReference>
<dbReference type="PANTHER" id="PTHR48070:SF6">
    <property type="entry name" value="ESTERASE OVCA2"/>
    <property type="match status" value="1"/>
</dbReference>